<keyword evidence="3" id="KW-1185">Reference proteome</keyword>
<protein>
    <submittedName>
        <fullName evidence="2">Uncharacterized protein</fullName>
    </submittedName>
</protein>
<feature type="compositionally biased region" description="Polar residues" evidence="1">
    <location>
        <begin position="35"/>
        <end position="45"/>
    </location>
</feature>
<accession>A0ABR1T454</accession>
<evidence type="ECO:0000256" key="1">
    <source>
        <dbReference type="SAM" id="MobiDB-lite"/>
    </source>
</evidence>
<comment type="caution">
    <text evidence="2">The sequence shown here is derived from an EMBL/GenBank/DDBJ whole genome shotgun (WGS) entry which is preliminary data.</text>
</comment>
<dbReference type="RefSeq" id="XP_066708899.1">
    <property type="nucleotide sequence ID" value="XM_066865770.1"/>
</dbReference>
<sequence length="94" mass="10509">MAKNRPESVEWIDVAPKRTDFRFSGWLDPPAGRTQGVNCTPSSTRVDLYGPGHPMTTARGHGDCRDLIQHRFSLQVLTVVVRSLVAFPQDLFEA</sequence>
<evidence type="ECO:0000313" key="2">
    <source>
        <dbReference type="EMBL" id="KAK8041354.1"/>
    </source>
</evidence>
<gene>
    <name evidence="2" type="ORF">PG994_014361</name>
</gene>
<reference evidence="2 3" key="1">
    <citation type="submission" date="2023-01" db="EMBL/GenBank/DDBJ databases">
        <title>Analysis of 21 Apiospora genomes using comparative genomics revels a genus with tremendous synthesis potential of carbohydrate active enzymes and secondary metabolites.</title>
        <authorList>
            <person name="Sorensen T."/>
        </authorList>
    </citation>
    <scope>NUCLEOTIDE SEQUENCE [LARGE SCALE GENOMIC DNA]</scope>
    <source>
        <strain evidence="2 3">CBS 135458</strain>
    </source>
</reference>
<organism evidence="2 3">
    <name type="scientific">Apiospora phragmitis</name>
    <dbReference type="NCBI Taxonomy" id="2905665"/>
    <lineage>
        <taxon>Eukaryota</taxon>
        <taxon>Fungi</taxon>
        <taxon>Dikarya</taxon>
        <taxon>Ascomycota</taxon>
        <taxon>Pezizomycotina</taxon>
        <taxon>Sordariomycetes</taxon>
        <taxon>Xylariomycetidae</taxon>
        <taxon>Amphisphaeriales</taxon>
        <taxon>Apiosporaceae</taxon>
        <taxon>Apiospora</taxon>
    </lineage>
</organism>
<dbReference type="EMBL" id="JAQQWL010000015">
    <property type="protein sequence ID" value="KAK8041354.1"/>
    <property type="molecule type" value="Genomic_DNA"/>
</dbReference>
<feature type="region of interest" description="Disordered" evidence="1">
    <location>
        <begin position="32"/>
        <end position="51"/>
    </location>
</feature>
<name>A0ABR1T454_9PEZI</name>
<dbReference type="GeneID" id="92098833"/>
<dbReference type="Proteomes" id="UP001480595">
    <property type="component" value="Unassembled WGS sequence"/>
</dbReference>
<evidence type="ECO:0000313" key="3">
    <source>
        <dbReference type="Proteomes" id="UP001480595"/>
    </source>
</evidence>
<proteinExistence type="predicted"/>